<organism evidence="9">
    <name type="scientific">Rodentolepis nana</name>
    <name type="common">Dwarf tapeworm</name>
    <name type="synonym">Hymenolepis nana</name>
    <dbReference type="NCBI Taxonomy" id="102285"/>
    <lineage>
        <taxon>Eukaryota</taxon>
        <taxon>Metazoa</taxon>
        <taxon>Spiralia</taxon>
        <taxon>Lophotrochozoa</taxon>
        <taxon>Platyhelminthes</taxon>
        <taxon>Cestoda</taxon>
        <taxon>Eucestoda</taxon>
        <taxon>Cyclophyllidea</taxon>
        <taxon>Hymenolepididae</taxon>
        <taxon>Rodentolepis</taxon>
    </lineage>
</organism>
<dbReference type="GO" id="GO:0045296">
    <property type="term" value="F:cadherin binding"/>
    <property type="evidence" value="ECO:0007669"/>
    <property type="project" value="TreeGrafter"/>
</dbReference>
<dbReference type="WBParaSite" id="HNAJ_0001312001-mRNA-1">
    <property type="protein sequence ID" value="HNAJ_0001312001-mRNA-1"/>
    <property type="gene ID" value="HNAJ_0001312001"/>
</dbReference>
<reference evidence="7 8" key="2">
    <citation type="submission" date="2018-11" db="EMBL/GenBank/DDBJ databases">
        <authorList>
            <consortium name="Pathogen Informatics"/>
        </authorList>
    </citation>
    <scope>NUCLEOTIDE SEQUENCE [LARGE SCALE GENOMIC DNA]</scope>
</reference>
<gene>
    <name evidence="7" type="ORF">HNAJ_LOCUS13094</name>
</gene>
<evidence type="ECO:0000256" key="5">
    <source>
        <dbReference type="PROSITE-ProRule" id="PRU00043"/>
    </source>
</evidence>
<evidence type="ECO:0000313" key="9">
    <source>
        <dbReference type="WBParaSite" id="HNAJ_0001312001-mRNA-1"/>
    </source>
</evidence>
<dbReference type="InterPro" id="IPR002126">
    <property type="entry name" value="Cadherin-like_dom"/>
</dbReference>
<evidence type="ECO:0000256" key="2">
    <source>
        <dbReference type="ARBA" id="ARBA00022737"/>
    </source>
</evidence>
<dbReference type="GO" id="GO:0008013">
    <property type="term" value="F:beta-catenin binding"/>
    <property type="evidence" value="ECO:0007669"/>
    <property type="project" value="TreeGrafter"/>
</dbReference>
<dbReference type="CDD" id="cd11304">
    <property type="entry name" value="Cadherin_repeat"/>
    <property type="match status" value="3"/>
</dbReference>
<keyword evidence="4" id="KW-0472">Membrane</keyword>
<evidence type="ECO:0000259" key="6">
    <source>
        <dbReference type="PROSITE" id="PS50268"/>
    </source>
</evidence>
<sequence>MSNLARTNWVRCPKTIGFLRVQASLCAVDDSYRKPMLTKMFLGCLLFFLSSIHASNAFSPSFAPTFDVIEECLPRTLISGVAEYLKQIMLVTVEMPNSTSYQLMGTDPFTKSFDINPKTGELRTVGRIDRESICVPDVTSRNDIGIDSSCLKSLNVLINSHGIDQAARSSIRKQIMLKIIDINDNTPNWPGKRILTVKFVEAFQSGPSFGKQEVTTQSQLLDRAVDPDAGPNGTISYSLKGTGADMFRLEYSDLENGRYDQQDSNSPLRLKPVVPLDRETFEYYNLTLYAFDAGNPRRSSSIQLEVYVTDFNDHAPVFHSYNSGHSAYSRDNKQGDSGRIILERTHLMETARIGSEVLRLNATDKDSGENARITYSIFPGDATLVQPYFDLDPISGILRVLAVDGAPEAIRLTGTASVEIELTDYNDEPPNIEVLIPQNGNLNNGNIANINGGINPILLPGSKHHEHVAFIEESPSPDIVIAYIQVCVEVMTTIAII</sequence>
<accession>A0A0R3TZ21</accession>
<keyword evidence="2" id="KW-0677">Repeat</keyword>
<dbReference type="InterPro" id="IPR015919">
    <property type="entry name" value="Cadherin-like_sf"/>
</dbReference>
<dbReference type="SUPFAM" id="SSF49313">
    <property type="entry name" value="Cadherin-like"/>
    <property type="match status" value="2"/>
</dbReference>
<feature type="domain" description="Cadherin" evidence="6">
    <location>
        <begin position="347"/>
        <end position="432"/>
    </location>
</feature>
<evidence type="ECO:0000313" key="8">
    <source>
        <dbReference type="Proteomes" id="UP000278807"/>
    </source>
</evidence>
<proteinExistence type="predicted"/>
<evidence type="ECO:0000313" key="7">
    <source>
        <dbReference type="EMBL" id="VDO14926.1"/>
    </source>
</evidence>
<evidence type="ECO:0000256" key="3">
    <source>
        <dbReference type="ARBA" id="ARBA00022837"/>
    </source>
</evidence>
<dbReference type="GO" id="GO:0016477">
    <property type="term" value="P:cell migration"/>
    <property type="evidence" value="ECO:0007669"/>
    <property type="project" value="TreeGrafter"/>
</dbReference>
<evidence type="ECO:0000256" key="4">
    <source>
        <dbReference type="ARBA" id="ARBA00023136"/>
    </source>
</evidence>
<feature type="domain" description="Cadherin" evidence="6">
    <location>
        <begin position="101"/>
        <end position="189"/>
    </location>
</feature>
<dbReference type="PROSITE" id="PS50268">
    <property type="entry name" value="CADHERIN_2"/>
    <property type="match status" value="3"/>
</dbReference>
<dbReference type="PROSITE" id="PS00232">
    <property type="entry name" value="CADHERIN_1"/>
    <property type="match status" value="1"/>
</dbReference>
<evidence type="ECO:0000256" key="1">
    <source>
        <dbReference type="ARBA" id="ARBA00004370"/>
    </source>
</evidence>
<feature type="domain" description="Cadherin" evidence="6">
    <location>
        <begin position="224"/>
        <end position="318"/>
    </location>
</feature>
<keyword evidence="8" id="KW-1185">Reference proteome</keyword>
<protein>
    <submittedName>
        <fullName evidence="9">Cadherin domain-containing protein</fullName>
    </submittedName>
</protein>
<dbReference type="SMART" id="SM00112">
    <property type="entry name" value="CA"/>
    <property type="match status" value="3"/>
</dbReference>
<dbReference type="InterPro" id="IPR039808">
    <property type="entry name" value="Cadherin"/>
</dbReference>
<dbReference type="Pfam" id="PF00028">
    <property type="entry name" value="Cadherin"/>
    <property type="match status" value="2"/>
</dbReference>
<dbReference type="STRING" id="102285.A0A0R3TZ21"/>
<dbReference type="EMBL" id="UZAE01014984">
    <property type="protein sequence ID" value="VDO14926.1"/>
    <property type="molecule type" value="Genomic_DNA"/>
</dbReference>
<dbReference type="GO" id="GO:0016342">
    <property type="term" value="C:catenin complex"/>
    <property type="evidence" value="ECO:0007669"/>
    <property type="project" value="TreeGrafter"/>
</dbReference>
<dbReference type="PANTHER" id="PTHR24027">
    <property type="entry name" value="CADHERIN-23"/>
    <property type="match status" value="1"/>
</dbReference>
<dbReference type="GO" id="GO:0005509">
    <property type="term" value="F:calcium ion binding"/>
    <property type="evidence" value="ECO:0007669"/>
    <property type="project" value="UniProtKB-UniRule"/>
</dbReference>
<dbReference type="PANTHER" id="PTHR24027:SF438">
    <property type="entry name" value="CADHERIN 23"/>
    <property type="match status" value="1"/>
</dbReference>
<name>A0A0R3TZ21_RODNA</name>
<reference evidence="9" key="1">
    <citation type="submission" date="2017-02" db="UniProtKB">
        <authorList>
            <consortium name="WormBaseParasite"/>
        </authorList>
    </citation>
    <scope>IDENTIFICATION</scope>
</reference>
<dbReference type="Proteomes" id="UP000278807">
    <property type="component" value="Unassembled WGS sequence"/>
</dbReference>
<dbReference type="PRINTS" id="PR00205">
    <property type="entry name" value="CADHERIN"/>
</dbReference>
<dbReference type="InterPro" id="IPR020894">
    <property type="entry name" value="Cadherin_CS"/>
</dbReference>
<dbReference type="GO" id="GO:0007156">
    <property type="term" value="P:homophilic cell adhesion via plasma membrane adhesion molecules"/>
    <property type="evidence" value="ECO:0007669"/>
    <property type="project" value="InterPro"/>
</dbReference>
<keyword evidence="3 5" id="KW-0106">Calcium</keyword>
<dbReference type="Gene3D" id="2.60.40.60">
    <property type="entry name" value="Cadherins"/>
    <property type="match status" value="3"/>
</dbReference>
<dbReference type="AlphaFoldDB" id="A0A0R3TZ21"/>
<comment type="subcellular location">
    <subcellularLocation>
        <location evidence="1">Membrane</location>
    </subcellularLocation>
</comment>
<dbReference type="OrthoDB" id="6252479at2759"/>